<dbReference type="PANTHER" id="PTHR47326:SF1">
    <property type="entry name" value="HTH PSQ-TYPE DOMAIN-CONTAINING PROTEIN"/>
    <property type="match status" value="1"/>
</dbReference>
<proteinExistence type="predicted"/>
<protein>
    <recommendedName>
        <fullName evidence="2">Tc1-like transposase DDE domain-containing protein</fullName>
    </recommendedName>
</protein>
<dbReference type="GO" id="GO:0003676">
    <property type="term" value="F:nucleic acid binding"/>
    <property type="evidence" value="ECO:0007669"/>
    <property type="project" value="InterPro"/>
</dbReference>
<reference evidence="1" key="1">
    <citation type="journal article" date="2016" name="Sci. Rep.">
        <title>Molecular characterization of firefly nuptial gifts: a multi-omics approach sheds light on postcopulatory sexual selection.</title>
        <authorList>
            <person name="Al-Wathiqui N."/>
            <person name="Fallon T.R."/>
            <person name="South A."/>
            <person name="Weng J.K."/>
            <person name="Lewis S.M."/>
        </authorList>
    </citation>
    <scope>NUCLEOTIDE SEQUENCE</scope>
</reference>
<organism evidence="1">
    <name type="scientific">Photinus pyralis</name>
    <name type="common">Common eastern firefly</name>
    <name type="synonym">Lampyris pyralis</name>
    <dbReference type="NCBI Taxonomy" id="7054"/>
    <lineage>
        <taxon>Eukaryota</taxon>
        <taxon>Metazoa</taxon>
        <taxon>Ecdysozoa</taxon>
        <taxon>Arthropoda</taxon>
        <taxon>Hexapoda</taxon>
        <taxon>Insecta</taxon>
        <taxon>Pterygota</taxon>
        <taxon>Neoptera</taxon>
        <taxon>Endopterygota</taxon>
        <taxon>Coleoptera</taxon>
        <taxon>Polyphaga</taxon>
        <taxon>Elateriformia</taxon>
        <taxon>Elateroidea</taxon>
        <taxon>Lampyridae</taxon>
        <taxon>Lampyrinae</taxon>
        <taxon>Photinus</taxon>
    </lineage>
</organism>
<name>A0A1Y1L7H2_PHOPY</name>
<dbReference type="InterPro" id="IPR036397">
    <property type="entry name" value="RNaseH_sf"/>
</dbReference>
<evidence type="ECO:0008006" key="2">
    <source>
        <dbReference type="Google" id="ProtNLM"/>
    </source>
</evidence>
<accession>A0A1Y1L7H2</accession>
<dbReference type="PANTHER" id="PTHR47326">
    <property type="entry name" value="TRANSPOSABLE ELEMENT TC3 TRANSPOSASE-LIKE PROTEIN"/>
    <property type="match status" value="1"/>
</dbReference>
<evidence type="ECO:0000313" key="1">
    <source>
        <dbReference type="EMBL" id="JAV68330.1"/>
    </source>
</evidence>
<sequence length="149" mass="17000">MLPPRMNGEQYLRFLQETLFDYLEELPLQLRQRLWYQHDGAPPHFNRAVIDHLNATFPNRWIGRGGPVAWPPRSPDLTPLDFFLWGHLKNLVYSENGIIDSVEELVARVMAASEVIKTNPMMVLKSSNSVPRRCRLCVAAGGGIFENVA</sequence>
<dbReference type="Gene3D" id="3.30.420.10">
    <property type="entry name" value="Ribonuclease H-like superfamily/Ribonuclease H"/>
    <property type="match status" value="1"/>
</dbReference>
<dbReference type="EMBL" id="GEZM01065795">
    <property type="protein sequence ID" value="JAV68330.1"/>
    <property type="molecule type" value="Transcribed_RNA"/>
</dbReference>
<dbReference type="AlphaFoldDB" id="A0A1Y1L7H2"/>